<accession>A0A9N9EZZ7</accession>
<dbReference type="Pfam" id="PF13041">
    <property type="entry name" value="PPR_2"/>
    <property type="match status" value="4"/>
</dbReference>
<feature type="repeat" description="PPR" evidence="2">
    <location>
        <begin position="304"/>
        <end position="338"/>
    </location>
</feature>
<protein>
    <submittedName>
        <fullName evidence="5">6052_t:CDS:1</fullName>
    </submittedName>
</protein>
<dbReference type="Proteomes" id="UP000789706">
    <property type="component" value="Unassembled WGS sequence"/>
</dbReference>
<dbReference type="SUPFAM" id="SSF81901">
    <property type="entry name" value="HCP-like"/>
    <property type="match status" value="1"/>
</dbReference>
<organism evidence="5 6">
    <name type="scientific">Diversispora eburnea</name>
    <dbReference type="NCBI Taxonomy" id="1213867"/>
    <lineage>
        <taxon>Eukaryota</taxon>
        <taxon>Fungi</taxon>
        <taxon>Fungi incertae sedis</taxon>
        <taxon>Mucoromycota</taxon>
        <taxon>Glomeromycotina</taxon>
        <taxon>Glomeromycetes</taxon>
        <taxon>Diversisporales</taxon>
        <taxon>Diversisporaceae</taxon>
        <taxon>Diversispora</taxon>
    </lineage>
</organism>
<feature type="repeat" description="PPR" evidence="2">
    <location>
        <begin position="199"/>
        <end position="233"/>
    </location>
</feature>
<dbReference type="AlphaFoldDB" id="A0A9N9EZZ7"/>
<dbReference type="Gene3D" id="1.25.40.10">
    <property type="entry name" value="Tetratricopeptide repeat domain"/>
    <property type="match status" value="6"/>
</dbReference>
<dbReference type="Pfam" id="PF01535">
    <property type="entry name" value="PPR"/>
    <property type="match status" value="1"/>
</dbReference>
<dbReference type="PROSITE" id="PS51375">
    <property type="entry name" value="PPR"/>
    <property type="match status" value="12"/>
</dbReference>
<feature type="repeat" description="PPR" evidence="2">
    <location>
        <begin position="408"/>
        <end position="442"/>
    </location>
</feature>
<name>A0A9N9EZZ7_9GLOM</name>
<keyword evidence="6" id="KW-1185">Reference proteome</keyword>
<dbReference type="InterPro" id="IPR011990">
    <property type="entry name" value="TPR-like_helical_dom_sf"/>
</dbReference>
<dbReference type="Pfam" id="PF13812">
    <property type="entry name" value="PPR_3"/>
    <property type="match status" value="2"/>
</dbReference>
<dbReference type="NCBIfam" id="TIGR00756">
    <property type="entry name" value="PPR"/>
    <property type="match status" value="8"/>
</dbReference>
<comment type="caution">
    <text evidence="5">The sequence shown here is derived from an EMBL/GenBank/DDBJ whole genome shotgun (WGS) entry which is preliminary data.</text>
</comment>
<feature type="repeat" description="PPR" evidence="2">
    <location>
        <begin position="679"/>
        <end position="713"/>
    </location>
</feature>
<feature type="repeat" description="PPR" evidence="2">
    <location>
        <begin position="234"/>
        <end position="268"/>
    </location>
</feature>
<evidence type="ECO:0000313" key="6">
    <source>
        <dbReference type="Proteomes" id="UP000789706"/>
    </source>
</evidence>
<feature type="transmembrane region" description="Helical" evidence="4">
    <location>
        <begin position="29"/>
        <end position="46"/>
    </location>
</feature>
<feature type="repeat" description="PPR" evidence="2">
    <location>
        <begin position="539"/>
        <end position="573"/>
    </location>
</feature>
<evidence type="ECO:0000256" key="3">
    <source>
        <dbReference type="SAM" id="MobiDB-lite"/>
    </source>
</evidence>
<keyword evidence="4" id="KW-0472">Membrane</keyword>
<keyword evidence="4" id="KW-1133">Transmembrane helix</keyword>
<dbReference type="EMBL" id="CAJVPK010000372">
    <property type="protein sequence ID" value="CAG8501173.1"/>
    <property type="molecule type" value="Genomic_DNA"/>
</dbReference>
<evidence type="ECO:0000256" key="1">
    <source>
        <dbReference type="ARBA" id="ARBA00022737"/>
    </source>
</evidence>
<feature type="repeat" description="PPR" evidence="2">
    <location>
        <begin position="609"/>
        <end position="643"/>
    </location>
</feature>
<proteinExistence type="predicted"/>
<feature type="repeat" description="PPR" evidence="2">
    <location>
        <begin position="574"/>
        <end position="608"/>
    </location>
</feature>
<reference evidence="5" key="1">
    <citation type="submission" date="2021-06" db="EMBL/GenBank/DDBJ databases">
        <authorList>
            <person name="Kallberg Y."/>
            <person name="Tangrot J."/>
            <person name="Rosling A."/>
        </authorList>
    </citation>
    <scope>NUCLEOTIDE SEQUENCE</scope>
    <source>
        <strain evidence="5">AZ414A</strain>
    </source>
</reference>
<feature type="repeat" description="PPR" evidence="2">
    <location>
        <begin position="644"/>
        <end position="678"/>
    </location>
</feature>
<evidence type="ECO:0000256" key="4">
    <source>
        <dbReference type="SAM" id="Phobius"/>
    </source>
</evidence>
<dbReference type="PANTHER" id="PTHR47932">
    <property type="entry name" value="ATPASE EXPRESSION PROTEIN 3"/>
    <property type="match status" value="1"/>
</dbReference>
<keyword evidence="1" id="KW-0677">Repeat</keyword>
<sequence length="929" mass="109237">MQRFLSRYQSYHYKTAFRFNISTHVTNPFITFTLAATPLLSTIRFWKSKFIINKPKRKKTQNISIRETHNLHSINVPELFTHKKDARKKRHLAQQVLNNSTETSPLIWPKYLELSKKGELHSFTENDFVMIISKLLKSNWKQQRIFYWIERLCKEMDAIGLHLNKHLYEKIINIYVRFGDIARAESIFTEITKKNIVPTRGTYLILITRYAKLGKIRQCLELFQDMKKHLIMPDIKTYSTLILAYTRSNNIIGAYDLLDEMDRFNIKPNIITFNTIIHGLLNSHDFKGAERCLDIMQNYGITPNVRTFNTLMAGYLDIKDFRSIENIYNKMLKLKLEPCLDTYHILMTIFIQNEEPEKVKTIFEAIISHNMQVVRTFNILIHMYTKMKDFDTARKTFERMQSLGLRPNVATYSTFISGYVNDQNLEESLRYFDEMIKRGIDPNLFIFNILLKGYLNSHGIQDYEDGFEKAMGQYHEMLSKDLNPTNRTFNIILGLATKKDLREHKFNSRLIKNDYNNKSSECPVENILKEMMNKKFVIDVITYLVLMGSFVNYRYLEGAEKLIQIMQHNGVSPNQFIFNILLDGYVKISDMNRAEMTIKRMLNNGFQKTISVYNSLINGYASIGDIKAAYNQFEEMKRNNNEPDKISYTSLMDYFADNHQIRNAQKTFDYMCKQGIPHDIISYTVLAKAYALLGNIKGCWYVFIEMIKAGYEPDSVSTLIMLNAYNRKKDIKGAIKYLKEDYSGIEKLNTWHYNIILNMLARDKQRANGAFLLFMKMLYSQNQPSNFSDSSDSSNSSSVQKTNTINLSIESDKSDGNDDNIANNIDPSPSSSLFTHRELNIPLPDIDSVHIIINHFSRYQMWDYIIEIWDELYHREIYPRSIDYFIFMRAFSMKKQPEKMMKVWENKKNVNPKFDDRFLVRDAIQMQQK</sequence>
<keyword evidence="4" id="KW-0812">Transmembrane</keyword>
<dbReference type="OrthoDB" id="185373at2759"/>
<evidence type="ECO:0000313" key="5">
    <source>
        <dbReference type="EMBL" id="CAG8501173.1"/>
    </source>
</evidence>
<feature type="repeat" description="PPR" evidence="2">
    <location>
        <begin position="164"/>
        <end position="198"/>
    </location>
</feature>
<gene>
    <name evidence="5" type="ORF">DEBURN_LOCUS4684</name>
</gene>
<dbReference type="PANTHER" id="PTHR47932:SF44">
    <property type="entry name" value="MIOREX COMPLEX COMPONENT 1"/>
    <property type="match status" value="1"/>
</dbReference>
<dbReference type="InterPro" id="IPR002885">
    <property type="entry name" value="PPR_rpt"/>
</dbReference>
<feature type="repeat" description="PPR" evidence="2">
    <location>
        <begin position="269"/>
        <end position="303"/>
    </location>
</feature>
<feature type="region of interest" description="Disordered" evidence="3">
    <location>
        <begin position="809"/>
        <end position="829"/>
    </location>
</feature>
<feature type="repeat" description="PPR" evidence="2">
    <location>
        <begin position="373"/>
        <end position="407"/>
    </location>
</feature>
<evidence type="ECO:0000256" key="2">
    <source>
        <dbReference type="PROSITE-ProRule" id="PRU00708"/>
    </source>
</evidence>